<keyword evidence="1" id="KW-0732">Signal</keyword>
<dbReference type="Proteomes" id="UP000053791">
    <property type="component" value="Unassembled WGS sequence"/>
</dbReference>
<evidence type="ECO:0000256" key="1">
    <source>
        <dbReference type="ARBA" id="ARBA00022729"/>
    </source>
</evidence>
<proteinExistence type="predicted"/>
<protein>
    <recommendedName>
        <fullName evidence="2">Outer membrane protein beta-barrel domain-containing protein</fullName>
    </recommendedName>
</protein>
<reference evidence="3 4" key="1">
    <citation type="submission" date="2015-12" db="EMBL/GenBank/DDBJ databases">
        <authorList>
            <person name="Shamseldin A."/>
            <person name="Moawad H."/>
            <person name="Abd El-Rahim W.M."/>
            <person name="Sadowsky M.J."/>
        </authorList>
    </citation>
    <scope>NUCLEOTIDE SEQUENCE [LARGE SCALE GENOMIC DNA]</scope>
    <source>
        <strain evidence="3 4">ZGT118</strain>
    </source>
</reference>
<dbReference type="STRING" id="1685379.AVO45_16915"/>
<dbReference type="InterPro" id="IPR027385">
    <property type="entry name" value="Beta-barrel_OMP"/>
</dbReference>
<gene>
    <name evidence="3" type="ORF">AVO45_16915</name>
</gene>
<dbReference type="EMBL" id="LQBQ01000003">
    <property type="protein sequence ID" value="KUJ85188.1"/>
    <property type="molecule type" value="Genomic_DNA"/>
</dbReference>
<evidence type="ECO:0000313" key="4">
    <source>
        <dbReference type="Proteomes" id="UP000053791"/>
    </source>
</evidence>
<organism evidence="3 4">
    <name type="scientific">Ruegeria marisrubri</name>
    <dbReference type="NCBI Taxonomy" id="1685379"/>
    <lineage>
        <taxon>Bacteria</taxon>
        <taxon>Pseudomonadati</taxon>
        <taxon>Pseudomonadota</taxon>
        <taxon>Alphaproteobacteria</taxon>
        <taxon>Rhodobacterales</taxon>
        <taxon>Roseobacteraceae</taxon>
        <taxon>Ruegeria</taxon>
    </lineage>
</organism>
<dbReference type="AlphaFoldDB" id="A0A0X3UAS2"/>
<dbReference type="SUPFAM" id="SSF56925">
    <property type="entry name" value="OMPA-like"/>
    <property type="match status" value="1"/>
</dbReference>
<evidence type="ECO:0000259" key="2">
    <source>
        <dbReference type="Pfam" id="PF13505"/>
    </source>
</evidence>
<evidence type="ECO:0000313" key="3">
    <source>
        <dbReference type="EMBL" id="KUJ85188.1"/>
    </source>
</evidence>
<sequence length="593" mass="65134">MWAQDAAQVDFDAGVSLAEEYTDNVFATSNDRRDDFVTIIAPWARLSLTGEKFSLGLDARAELGRYADYGSEDYDDYSVGADFRYQFDRQFFVFGGLDFAHEHESRSSPDAVFGIEPTVYDETSGYFGVGGRIDERRYRFGINARDLDFDDVDSISGIRIDNDDRDRTHLEAGGRIGVSKTENGEVFVQGIYEKRDYDTAVERDSDGLRAAVGYTGSIGNARGEVMLGILSQDYEDPAFDTVTAPDFGLDLSSSIGDSTRLTGIVERSLEETTLTGASGYLATSAGLRLRHRVSQNVSLAGYFFLTQNDYQQTDRTDYLAETGLSLRYYFNPRVYLDTDYSFQQRQSDAAGAEYDEHRISLRLGAALDNYYDEGTGNLASWGASSFYIGGHVGNLATQTKVDGPRGSNGFLTADFGDNSPVAGLFAGYRANLNDLVLGLEAEVEFNDGEWPHSGARNFSVERGNAYSLSAISGLRTPGNALLYGRFGAISSNFTSQYQLHSGPVVTRDESELGFLLGVGAEIPLNGGLSGRMEYQLRAYDDYWIGAPQGGAGDDNFANVEKGPRYRGGRDPAYIAKSRGRSLESRVLKWPVSE</sequence>
<dbReference type="Gene3D" id="2.40.160.20">
    <property type="match status" value="1"/>
</dbReference>
<keyword evidence="4" id="KW-1185">Reference proteome</keyword>
<dbReference type="Pfam" id="PF13505">
    <property type="entry name" value="OMP_b-brl"/>
    <property type="match status" value="1"/>
</dbReference>
<name>A0A0X3UAS2_9RHOB</name>
<comment type="caution">
    <text evidence="3">The sequence shown here is derived from an EMBL/GenBank/DDBJ whole genome shotgun (WGS) entry which is preliminary data.</text>
</comment>
<feature type="domain" description="Outer membrane protein beta-barrel" evidence="2">
    <location>
        <begin position="377"/>
        <end position="545"/>
    </location>
</feature>
<dbReference type="Pfam" id="PF10082">
    <property type="entry name" value="BBP2_2"/>
    <property type="match status" value="1"/>
</dbReference>
<accession>A0A0X3UAS2</accession>
<dbReference type="InterPro" id="IPR011250">
    <property type="entry name" value="OMP/PagP_B-barrel"/>
</dbReference>
<dbReference type="InterPro" id="IPR018759">
    <property type="entry name" value="BBP2_2"/>
</dbReference>